<name>A0AAV2QM35_MEGNR</name>
<evidence type="ECO:0000259" key="1">
    <source>
        <dbReference type="PROSITE" id="PS50878"/>
    </source>
</evidence>
<protein>
    <recommendedName>
        <fullName evidence="1">Reverse transcriptase domain-containing protein</fullName>
    </recommendedName>
</protein>
<feature type="non-terminal residue" evidence="2">
    <location>
        <position position="178"/>
    </location>
</feature>
<accession>A0AAV2QM35</accession>
<feature type="non-terminal residue" evidence="2">
    <location>
        <position position="1"/>
    </location>
</feature>
<evidence type="ECO:0000313" key="2">
    <source>
        <dbReference type="EMBL" id="CAL4092967.1"/>
    </source>
</evidence>
<organism evidence="2 3">
    <name type="scientific">Meganyctiphanes norvegica</name>
    <name type="common">Northern krill</name>
    <name type="synonym">Thysanopoda norvegica</name>
    <dbReference type="NCBI Taxonomy" id="48144"/>
    <lineage>
        <taxon>Eukaryota</taxon>
        <taxon>Metazoa</taxon>
        <taxon>Ecdysozoa</taxon>
        <taxon>Arthropoda</taxon>
        <taxon>Crustacea</taxon>
        <taxon>Multicrustacea</taxon>
        <taxon>Malacostraca</taxon>
        <taxon>Eumalacostraca</taxon>
        <taxon>Eucarida</taxon>
        <taxon>Euphausiacea</taxon>
        <taxon>Euphausiidae</taxon>
        <taxon>Meganyctiphanes</taxon>
    </lineage>
</organism>
<evidence type="ECO:0000313" key="3">
    <source>
        <dbReference type="Proteomes" id="UP001497623"/>
    </source>
</evidence>
<dbReference type="PANTHER" id="PTHR33332">
    <property type="entry name" value="REVERSE TRANSCRIPTASE DOMAIN-CONTAINING PROTEIN"/>
    <property type="match status" value="1"/>
</dbReference>
<keyword evidence="3" id="KW-1185">Reference proteome</keyword>
<dbReference type="InterPro" id="IPR000477">
    <property type="entry name" value="RT_dom"/>
</dbReference>
<gene>
    <name evidence="2" type="ORF">MNOR_LOCUS14691</name>
</gene>
<dbReference type="PROSITE" id="PS50878">
    <property type="entry name" value="RT_POL"/>
    <property type="match status" value="1"/>
</dbReference>
<comment type="caution">
    <text evidence="2">The sequence shown here is derived from an EMBL/GenBank/DDBJ whole genome shotgun (WGS) entry which is preliminary data.</text>
</comment>
<dbReference type="Proteomes" id="UP001497623">
    <property type="component" value="Unassembled WGS sequence"/>
</dbReference>
<dbReference type="Pfam" id="PF00078">
    <property type="entry name" value="RVT_1"/>
    <property type="match status" value="1"/>
</dbReference>
<reference evidence="2 3" key="1">
    <citation type="submission" date="2024-05" db="EMBL/GenBank/DDBJ databases">
        <authorList>
            <person name="Wallberg A."/>
        </authorList>
    </citation>
    <scope>NUCLEOTIDE SEQUENCE [LARGE SCALE GENOMIC DNA]</scope>
</reference>
<proteinExistence type="predicted"/>
<dbReference type="EMBL" id="CAXKWB010008901">
    <property type="protein sequence ID" value="CAL4092967.1"/>
    <property type="molecule type" value="Genomic_DNA"/>
</dbReference>
<dbReference type="AlphaFoldDB" id="A0AAV2QM35"/>
<feature type="domain" description="Reverse transcriptase" evidence="1">
    <location>
        <begin position="1"/>
        <end position="178"/>
    </location>
</feature>
<sequence length="178" mass="19967">PTGLMIDNHTAAIFMDLSKAFDVLDHNILALKLEHYGFRGKSLELLLSFISNRKYFVCANGVKSDTKTVNIGVPQGSTLGPLLFLIYVNDMINSSSIFDFTQFADDTTLTVSGPDLNLLTQIIETELEKVLDWLVANKLIINLTKTHTMLFSNKRGERKLSIKARNNELGKKSELYIL</sequence>